<evidence type="ECO:0000256" key="5">
    <source>
        <dbReference type="SAM" id="Phobius"/>
    </source>
</evidence>
<keyword evidence="4 5" id="KW-0472">Membrane</keyword>
<sequence>MITLFRPGHSILHRCPAGLKLALLAILALVISLLGYHWWLLAAAAVVTTLGYLATGFGLGEFWRQIVLLRWLVVIMILPQLIFLGVEPALINTLRVCIVVLLAALITLTTPMAQLLDVIETLLTPLQRFGGSPTKVSLLLSLTITTIPVIASIFGQIREASVARGGPRMSYRMVLPLLVSALQHGDQLADALRARGVD</sequence>
<dbReference type="GO" id="GO:0005886">
    <property type="term" value="C:plasma membrane"/>
    <property type="evidence" value="ECO:0007669"/>
    <property type="project" value="UniProtKB-ARBA"/>
</dbReference>
<keyword evidence="2 5" id="KW-0812">Transmembrane</keyword>
<dbReference type="Proteomes" id="UP000433493">
    <property type="component" value="Unassembled WGS sequence"/>
</dbReference>
<dbReference type="Pfam" id="PF02361">
    <property type="entry name" value="CbiQ"/>
    <property type="match status" value="1"/>
</dbReference>
<dbReference type="AlphaFoldDB" id="A0A7J5BD33"/>
<feature type="transmembrane region" description="Helical" evidence="5">
    <location>
        <begin position="96"/>
        <end position="116"/>
    </location>
</feature>
<comment type="caution">
    <text evidence="6">The sequence shown here is derived from an EMBL/GenBank/DDBJ whole genome shotgun (WGS) entry which is preliminary data.</text>
</comment>
<dbReference type="OrthoDB" id="509049at2"/>
<protein>
    <submittedName>
        <fullName evidence="6">Energy-coupling factor transporter transmembrane protein EcfT</fullName>
    </submittedName>
</protein>
<feature type="transmembrane region" description="Helical" evidence="5">
    <location>
        <begin position="66"/>
        <end position="84"/>
    </location>
</feature>
<evidence type="ECO:0000256" key="4">
    <source>
        <dbReference type="ARBA" id="ARBA00023136"/>
    </source>
</evidence>
<dbReference type="EMBL" id="WBKB01000002">
    <property type="protein sequence ID" value="KAB1644128.1"/>
    <property type="molecule type" value="Genomic_DNA"/>
</dbReference>
<dbReference type="RefSeq" id="WP_158051631.1">
    <property type="nucleotide sequence ID" value="NZ_WBKB01000002.1"/>
</dbReference>
<comment type="subcellular location">
    <subcellularLocation>
        <location evidence="1">Membrane</location>
        <topology evidence="1">Multi-pass membrane protein</topology>
    </subcellularLocation>
</comment>
<feature type="transmembrane region" description="Helical" evidence="5">
    <location>
        <begin position="21"/>
        <end position="54"/>
    </location>
</feature>
<accession>A0A7J5BD33</accession>
<gene>
    <name evidence="6" type="ORF">F8O05_04915</name>
</gene>
<reference evidence="6 7" key="1">
    <citation type="submission" date="2019-09" db="EMBL/GenBank/DDBJ databases">
        <title>Phylogeny of genus Pseudoclavibacter and closely related genus.</title>
        <authorList>
            <person name="Li Y."/>
        </authorList>
    </citation>
    <scope>NUCLEOTIDE SEQUENCE [LARGE SCALE GENOMIC DNA]</scope>
    <source>
        <strain evidence="6 7">KCTC 13959</strain>
    </source>
</reference>
<evidence type="ECO:0000256" key="1">
    <source>
        <dbReference type="ARBA" id="ARBA00004141"/>
    </source>
</evidence>
<evidence type="ECO:0000313" key="6">
    <source>
        <dbReference type="EMBL" id="KAB1644128.1"/>
    </source>
</evidence>
<proteinExistence type="predicted"/>
<feature type="transmembrane region" description="Helical" evidence="5">
    <location>
        <begin position="136"/>
        <end position="154"/>
    </location>
</feature>
<evidence type="ECO:0000256" key="3">
    <source>
        <dbReference type="ARBA" id="ARBA00022989"/>
    </source>
</evidence>
<name>A0A7J5BD33_9MICO</name>
<keyword evidence="3 5" id="KW-1133">Transmembrane helix</keyword>
<organism evidence="6 7">
    <name type="scientific">Gulosibacter chungangensis</name>
    <dbReference type="NCBI Taxonomy" id="979746"/>
    <lineage>
        <taxon>Bacteria</taxon>
        <taxon>Bacillati</taxon>
        <taxon>Actinomycetota</taxon>
        <taxon>Actinomycetes</taxon>
        <taxon>Micrococcales</taxon>
        <taxon>Microbacteriaceae</taxon>
        <taxon>Gulosibacter</taxon>
    </lineage>
</organism>
<evidence type="ECO:0000313" key="7">
    <source>
        <dbReference type="Proteomes" id="UP000433493"/>
    </source>
</evidence>
<evidence type="ECO:0000256" key="2">
    <source>
        <dbReference type="ARBA" id="ARBA00022692"/>
    </source>
</evidence>
<keyword evidence="7" id="KW-1185">Reference proteome</keyword>
<dbReference type="CDD" id="cd16914">
    <property type="entry name" value="EcfT"/>
    <property type="match status" value="1"/>
</dbReference>
<dbReference type="InterPro" id="IPR003339">
    <property type="entry name" value="ABC/ECF_trnsptr_transmembrane"/>
</dbReference>